<organism evidence="1 2">
    <name type="scientific">Candidatus Microsaccharimonas sossegonensis</name>
    <dbReference type="NCBI Taxonomy" id="2506948"/>
    <lineage>
        <taxon>Bacteria</taxon>
        <taxon>Candidatus Saccharimonadota</taxon>
        <taxon>Candidatus Saccharimonadia</taxon>
        <taxon>Candidatus Saccharimonadales</taxon>
        <taxon>Candidatus Saccharimonadaceae</taxon>
        <taxon>Candidatus Microsaccharimonas</taxon>
    </lineage>
</organism>
<proteinExistence type="predicted"/>
<evidence type="ECO:0000313" key="1">
    <source>
        <dbReference type="EMBL" id="RWZ78451.1"/>
    </source>
</evidence>
<gene>
    <name evidence="1" type="ORF">EOT05_01680</name>
</gene>
<sequence>MPKLLVGIVGVFTMLSMTVVASYSVQALSSNGPDSADYGNSSARYTLEDTTQLKVTRSIIPIYYSTNPGTVTVTANSFSFENSTRPHPYVSFNGRSGVQSDTTFPVSGFTYDPNTGYFVALITAEMTGVTQQTYNVINWKLSVPGGGIIGTYAANGSNSAVELPNRCDSLDNRGCGQYYNYSLPFGTQCQAQGNQVVSATIYDGDNGNIPVQTSKNFTVNIFDETDNKNIAFTLSGSESNGQTATYTFTVQPYHKYRFQVNNVYANNVMQINLPYDGITYLSDCRSLEKTDRIYGSWGEYGVMATGVIKGIGSGSAFAGRGLSYATTCSYTFLTLANATNSNCKSTPPANYGGYKTGRTIPNVAANFPVTSAAATLRGNNLDVSLLRGTYKTAGNITLTGGMLQKGKTVVINTYNPVTKAYGDITIAGNITYTTDPLTSADQIPQLVLIAGNINIRDTVTQVDGWLSAEGTLNTCSNINRTSITINNCNQLLTINGPVMAKEVQLWRTAGSLDGDNSGAPAEVFNLRPDAYLWGLSQSAQSGRLETVYTQELPPRF</sequence>
<dbReference type="Proteomes" id="UP000289257">
    <property type="component" value="Unassembled WGS sequence"/>
</dbReference>
<dbReference type="EMBL" id="SCKX01000001">
    <property type="protein sequence ID" value="RWZ78451.1"/>
    <property type="molecule type" value="Genomic_DNA"/>
</dbReference>
<dbReference type="AlphaFoldDB" id="A0A4Q0AH09"/>
<comment type="caution">
    <text evidence="1">The sequence shown here is derived from an EMBL/GenBank/DDBJ whole genome shotgun (WGS) entry which is preliminary data.</text>
</comment>
<keyword evidence="2" id="KW-1185">Reference proteome</keyword>
<reference evidence="1" key="1">
    <citation type="submission" date="2019-01" db="EMBL/GenBank/DDBJ databases">
        <title>Genomic signatures and co-occurrence patterns of the ultra-small Saccharimodia (Patescibacteria phylum) suggest a symbiotic lifestyle.</title>
        <authorList>
            <person name="Lemos L."/>
            <person name="Medeiros J."/>
            <person name="Andreote F."/>
            <person name="Fernandes G."/>
            <person name="Varani A."/>
            <person name="Oliveira G."/>
            <person name="Pylro V."/>
        </authorList>
    </citation>
    <scope>NUCLEOTIDE SEQUENCE [LARGE SCALE GENOMIC DNA]</scope>
    <source>
        <strain evidence="1">AMD02</strain>
    </source>
</reference>
<name>A0A4Q0AH09_9BACT</name>
<protein>
    <submittedName>
        <fullName evidence="1">Uncharacterized protein</fullName>
    </submittedName>
</protein>
<evidence type="ECO:0000313" key="2">
    <source>
        <dbReference type="Proteomes" id="UP000289257"/>
    </source>
</evidence>
<accession>A0A4Q0AH09</accession>